<dbReference type="EMBL" id="JAHYIQ010000038">
    <property type="protein sequence ID" value="KAK1119053.1"/>
    <property type="molecule type" value="Genomic_DNA"/>
</dbReference>
<name>A0AA40FHP4_9HYME</name>
<accession>A0AA40FHP4</accession>
<comment type="caution">
    <text evidence="1">The sequence shown here is derived from an EMBL/GenBank/DDBJ whole genome shotgun (WGS) entry which is preliminary data.</text>
</comment>
<protein>
    <submittedName>
        <fullName evidence="1">Uncharacterized protein</fullName>
    </submittedName>
</protein>
<gene>
    <name evidence="1" type="ORF">K0M31_013560</name>
</gene>
<dbReference type="Proteomes" id="UP001177670">
    <property type="component" value="Unassembled WGS sequence"/>
</dbReference>
<dbReference type="AlphaFoldDB" id="A0AA40FHP4"/>
<feature type="non-terminal residue" evidence="1">
    <location>
        <position position="1"/>
    </location>
</feature>
<organism evidence="1 2">
    <name type="scientific">Melipona bicolor</name>
    <dbReference type="NCBI Taxonomy" id="60889"/>
    <lineage>
        <taxon>Eukaryota</taxon>
        <taxon>Metazoa</taxon>
        <taxon>Ecdysozoa</taxon>
        <taxon>Arthropoda</taxon>
        <taxon>Hexapoda</taxon>
        <taxon>Insecta</taxon>
        <taxon>Pterygota</taxon>
        <taxon>Neoptera</taxon>
        <taxon>Endopterygota</taxon>
        <taxon>Hymenoptera</taxon>
        <taxon>Apocrita</taxon>
        <taxon>Aculeata</taxon>
        <taxon>Apoidea</taxon>
        <taxon>Anthophila</taxon>
        <taxon>Apidae</taxon>
        <taxon>Melipona</taxon>
    </lineage>
</organism>
<evidence type="ECO:0000313" key="1">
    <source>
        <dbReference type="EMBL" id="KAK1119053.1"/>
    </source>
</evidence>
<sequence>AKSGALAVLPAPVLEFARVNKTSTSTRRGASLVVARKRPRAFLLRVGTLGTRATLSRVPFLLSRVRPAVERFDMQIDRVEWIARHPPVSISPATPANFNLEFRLAPVFPKVLSAIDRVSEGIDDRVLLYDGFDV</sequence>
<evidence type="ECO:0000313" key="2">
    <source>
        <dbReference type="Proteomes" id="UP001177670"/>
    </source>
</evidence>
<reference evidence="1" key="1">
    <citation type="submission" date="2021-10" db="EMBL/GenBank/DDBJ databases">
        <title>Melipona bicolor Genome sequencing and assembly.</title>
        <authorList>
            <person name="Araujo N.S."/>
            <person name="Arias M.C."/>
        </authorList>
    </citation>
    <scope>NUCLEOTIDE SEQUENCE</scope>
    <source>
        <strain evidence="1">USP_2M_L1-L4_2017</strain>
        <tissue evidence="1">Whole body</tissue>
    </source>
</reference>
<proteinExistence type="predicted"/>
<keyword evidence="2" id="KW-1185">Reference proteome</keyword>